<dbReference type="Proteomes" id="UP000005808">
    <property type="component" value="Unassembled WGS sequence"/>
</dbReference>
<name>H1SB47_9BURK</name>
<protein>
    <submittedName>
        <fullName evidence="1">Carbonic anhydrase</fullName>
    </submittedName>
</protein>
<organism evidence="1 2">
    <name type="scientific">Cupriavidus basilensis OR16</name>
    <dbReference type="NCBI Taxonomy" id="1127483"/>
    <lineage>
        <taxon>Bacteria</taxon>
        <taxon>Pseudomonadati</taxon>
        <taxon>Pseudomonadota</taxon>
        <taxon>Betaproteobacteria</taxon>
        <taxon>Burkholderiales</taxon>
        <taxon>Burkholderiaceae</taxon>
        <taxon>Cupriavidus</taxon>
    </lineage>
</organism>
<sequence>MAVCCRLSAGWREQGPMHDSSVIPTAMVVFRLPTEHDMHKSTDCCPPESSDSVGRRTVLKTALGVAAVGLMGSMGGVESAYAAALSKAERDKLTPDQIIENLKQGNRRFRLGKMLPHDYLAQKKRDCRRAVSGGGDLELH</sequence>
<dbReference type="AlphaFoldDB" id="H1SB47"/>
<gene>
    <name evidence="1" type="ORF">OR16_26928</name>
</gene>
<comment type="caution">
    <text evidence="1">The sequence shown here is derived from an EMBL/GenBank/DDBJ whole genome shotgun (WGS) entry which is preliminary data.</text>
</comment>
<evidence type="ECO:0000313" key="1">
    <source>
        <dbReference type="EMBL" id="EHP40285.1"/>
    </source>
</evidence>
<accession>H1SB47</accession>
<dbReference type="EMBL" id="AHJE01000069">
    <property type="protein sequence ID" value="EHP40285.1"/>
    <property type="molecule type" value="Genomic_DNA"/>
</dbReference>
<reference evidence="1 2" key="1">
    <citation type="journal article" date="2012" name="J. Bacteriol.">
        <title>De Novo Genome Project of Cupriavidus basilensis OR16.</title>
        <authorList>
            <person name="Cserhati M."/>
            <person name="Kriszt B."/>
            <person name="Szoboszlay S."/>
            <person name="Toth A."/>
            <person name="Szabo I."/>
            <person name="Tancsics A."/>
            <person name="Nagy I."/>
            <person name="Horvath B."/>
            <person name="Nagy I."/>
            <person name="Kukolya J."/>
        </authorList>
    </citation>
    <scope>NUCLEOTIDE SEQUENCE [LARGE SCALE GENOMIC DNA]</scope>
    <source>
        <strain evidence="1 2">OR16</strain>
    </source>
</reference>
<proteinExistence type="predicted"/>
<evidence type="ECO:0000313" key="2">
    <source>
        <dbReference type="Proteomes" id="UP000005808"/>
    </source>
</evidence>